<dbReference type="PANTHER" id="PTHR43133:SF8">
    <property type="entry name" value="RNA POLYMERASE SIGMA FACTOR HI_1459-RELATED"/>
    <property type="match status" value="1"/>
</dbReference>
<dbReference type="SUPFAM" id="SSF88659">
    <property type="entry name" value="Sigma3 and sigma4 domains of RNA polymerase sigma factors"/>
    <property type="match status" value="1"/>
</dbReference>
<protein>
    <recommendedName>
        <fullName evidence="5">RNA polymerase sigma factor 70 region 4 type 2 domain-containing protein</fullName>
    </recommendedName>
</protein>
<dbReference type="GO" id="GO:0003677">
    <property type="term" value="F:DNA binding"/>
    <property type="evidence" value="ECO:0007669"/>
    <property type="project" value="UniProtKB-KW"/>
</dbReference>
<keyword evidence="4" id="KW-0804">Transcription</keyword>
<dbReference type="InterPro" id="IPR036388">
    <property type="entry name" value="WH-like_DNA-bd_sf"/>
</dbReference>
<proteinExistence type="predicted"/>
<dbReference type="InterPro" id="IPR014284">
    <property type="entry name" value="RNA_pol_sigma-70_dom"/>
</dbReference>
<dbReference type="NCBIfam" id="TIGR02937">
    <property type="entry name" value="sigma70-ECF"/>
    <property type="match status" value="1"/>
</dbReference>
<reference evidence="6" key="1">
    <citation type="journal article" date="2014" name="Front. Microbiol.">
        <title>High frequency of phylogenetically diverse reductive dehalogenase-homologous genes in deep subseafloor sedimentary metagenomes.</title>
        <authorList>
            <person name="Kawai M."/>
            <person name="Futagami T."/>
            <person name="Toyoda A."/>
            <person name="Takaki Y."/>
            <person name="Nishi S."/>
            <person name="Hori S."/>
            <person name="Arai W."/>
            <person name="Tsubouchi T."/>
            <person name="Morono Y."/>
            <person name="Uchiyama I."/>
            <person name="Ito T."/>
            <person name="Fujiyama A."/>
            <person name="Inagaki F."/>
            <person name="Takami H."/>
        </authorList>
    </citation>
    <scope>NUCLEOTIDE SEQUENCE</scope>
    <source>
        <strain evidence="6">Expedition CK06-06</strain>
    </source>
</reference>
<dbReference type="CDD" id="cd06171">
    <property type="entry name" value="Sigma70_r4"/>
    <property type="match status" value="1"/>
</dbReference>
<dbReference type="Pfam" id="PF08281">
    <property type="entry name" value="Sigma70_r4_2"/>
    <property type="match status" value="1"/>
</dbReference>
<feature type="domain" description="RNA polymerase sigma factor 70 region 4 type 2" evidence="5">
    <location>
        <begin position="14"/>
        <end position="64"/>
    </location>
</feature>
<keyword evidence="1" id="KW-0805">Transcription regulation</keyword>
<evidence type="ECO:0000256" key="4">
    <source>
        <dbReference type="ARBA" id="ARBA00023163"/>
    </source>
</evidence>
<evidence type="ECO:0000256" key="2">
    <source>
        <dbReference type="ARBA" id="ARBA00023082"/>
    </source>
</evidence>
<dbReference type="GO" id="GO:0006352">
    <property type="term" value="P:DNA-templated transcription initiation"/>
    <property type="evidence" value="ECO:0007669"/>
    <property type="project" value="InterPro"/>
</dbReference>
<comment type="caution">
    <text evidence="6">The sequence shown here is derived from an EMBL/GenBank/DDBJ whole genome shotgun (WGS) entry which is preliminary data.</text>
</comment>
<dbReference type="AlphaFoldDB" id="X0VIB7"/>
<keyword evidence="2" id="KW-0731">Sigma factor</keyword>
<feature type="non-terminal residue" evidence="6">
    <location>
        <position position="1"/>
    </location>
</feature>
<accession>X0VIB7</accession>
<sequence length="73" mass="8205">PAERAEQAERNSKVAAALDQLAQQYKTVIVLRDVEGFDYQQIARIVGVPVGTVKSRVHRGRLTLRKYLADLVE</sequence>
<organism evidence="6">
    <name type="scientific">marine sediment metagenome</name>
    <dbReference type="NCBI Taxonomy" id="412755"/>
    <lineage>
        <taxon>unclassified sequences</taxon>
        <taxon>metagenomes</taxon>
        <taxon>ecological metagenomes</taxon>
    </lineage>
</organism>
<keyword evidence="3" id="KW-0238">DNA-binding</keyword>
<evidence type="ECO:0000256" key="1">
    <source>
        <dbReference type="ARBA" id="ARBA00023015"/>
    </source>
</evidence>
<dbReference type="Gene3D" id="1.10.10.10">
    <property type="entry name" value="Winged helix-like DNA-binding domain superfamily/Winged helix DNA-binding domain"/>
    <property type="match status" value="1"/>
</dbReference>
<dbReference type="EMBL" id="BARS01023507">
    <property type="protein sequence ID" value="GAG12238.1"/>
    <property type="molecule type" value="Genomic_DNA"/>
</dbReference>
<dbReference type="InterPro" id="IPR013249">
    <property type="entry name" value="RNA_pol_sigma70_r4_t2"/>
</dbReference>
<name>X0VIB7_9ZZZZ</name>
<evidence type="ECO:0000259" key="5">
    <source>
        <dbReference type="Pfam" id="PF08281"/>
    </source>
</evidence>
<dbReference type="InterPro" id="IPR039425">
    <property type="entry name" value="RNA_pol_sigma-70-like"/>
</dbReference>
<gene>
    <name evidence="6" type="ORF">S01H1_37431</name>
</gene>
<dbReference type="GO" id="GO:0016987">
    <property type="term" value="F:sigma factor activity"/>
    <property type="evidence" value="ECO:0007669"/>
    <property type="project" value="UniProtKB-KW"/>
</dbReference>
<evidence type="ECO:0000313" key="6">
    <source>
        <dbReference type="EMBL" id="GAG12238.1"/>
    </source>
</evidence>
<dbReference type="InterPro" id="IPR013324">
    <property type="entry name" value="RNA_pol_sigma_r3/r4-like"/>
</dbReference>
<evidence type="ECO:0000256" key="3">
    <source>
        <dbReference type="ARBA" id="ARBA00023125"/>
    </source>
</evidence>
<dbReference type="PANTHER" id="PTHR43133">
    <property type="entry name" value="RNA POLYMERASE ECF-TYPE SIGMA FACTO"/>
    <property type="match status" value="1"/>
</dbReference>